<dbReference type="EC" id="2.7.13.3" evidence="3"/>
<dbReference type="GO" id="GO:0005886">
    <property type="term" value="C:plasma membrane"/>
    <property type="evidence" value="ECO:0007669"/>
    <property type="project" value="UniProtKB-SubCell"/>
</dbReference>
<keyword evidence="9 19" id="KW-0418">Kinase</keyword>
<evidence type="ECO:0000313" key="18">
    <source>
        <dbReference type="EMBL" id="CUN11207.1"/>
    </source>
</evidence>
<sequence>MKFKNKIIISFCIIIFVPIFLATLVLFSMQHIQMRAIEQTYGVEGDGYSYFSNSVQLLSRFTREIYREVYKVADNQPEKLEDGAYLEKINQQLEEKASYLIVRKGQELVYIGKSAGTSLLTELPEYGSADGNADSGTYMDGEEQALVKQIDFVYPDGAKGSIFIVTRLEEMVPELKSLLIDIMVSIVLILVLTACMLTVWIYTSLINPIKKLQAAAQNIKEGNLDFTIEAESRDEIGELCTSFEEMRQRLKDNAEEKINSEKENKMLISNIAHDLKTPITAVKGYAEGLMDGVADTPEKRDKYIRTIYNKANEMDTLINELTLYAKIDTNRIPYNFAKINVGEYFNDCIEEIGLDLESKNIGLAYFNYTDGSTQIIADPEQLRRVIHNIIGNSIKYLDKQRGLINIRIKDVGDFIQVEIEDNGRGIAAADLPYIFDRFYRADASRNSATGGSGIGLSIVKKIIEDHGGKIWATSKESIGTVMYFVIRKYQEVPNEQSINS</sequence>
<dbReference type="InterPro" id="IPR005467">
    <property type="entry name" value="His_kinase_dom"/>
</dbReference>
<dbReference type="SUPFAM" id="SSF47384">
    <property type="entry name" value="Homodimeric domain of signal transducing histidine kinase"/>
    <property type="match status" value="1"/>
</dbReference>
<keyword evidence="22" id="KW-1185">Reference proteome</keyword>
<dbReference type="Pfam" id="PF02518">
    <property type="entry name" value="HATPase_c"/>
    <property type="match status" value="1"/>
</dbReference>
<dbReference type="GeneID" id="75162496"/>
<organism evidence="17 22">
    <name type="scientific">Roseburia inulinivorans</name>
    <dbReference type="NCBI Taxonomy" id="360807"/>
    <lineage>
        <taxon>Bacteria</taxon>
        <taxon>Bacillati</taxon>
        <taxon>Bacillota</taxon>
        <taxon>Clostridia</taxon>
        <taxon>Lachnospirales</taxon>
        <taxon>Lachnospiraceae</taxon>
        <taxon>Roseburia</taxon>
    </lineage>
</organism>
<dbReference type="Proteomes" id="UP000283738">
    <property type="component" value="Unassembled WGS sequence"/>
</dbReference>
<dbReference type="Proteomes" id="UP000266391">
    <property type="component" value="Unassembled WGS sequence"/>
</dbReference>
<reference evidence="22" key="1">
    <citation type="submission" date="2015-05" db="EMBL/GenBank/DDBJ databases">
        <authorList>
            <consortium name="Pathogen Informatics"/>
        </authorList>
    </citation>
    <scope>NUCLEOTIDE SEQUENCE [LARGE SCALE GENOMIC DNA]</scope>
    <source>
        <strain evidence="18 23">2789STDY5608887</strain>
        <strain evidence="22">L1-83</strain>
    </source>
</reference>
<dbReference type="PRINTS" id="PR00344">
    <property type="entry name" value="BCTRLSENSOR"/>
</dbReference>
<evidence type="ECO:0000256" key="8">
    <source>
        <dbReference type="ARBA" id="ARBA00022741"/>
    </source>
</evidence>
<evidence type="ECO:0000256" key="11">
    <source>
        <dbReference type="ARBA" id="ARBA00022989"/>
    </source>
</evidence>
<dbReference type="CDD" id="cd00075">
    <property type="entry name" value="HATPase"/>
    <property type="match status" value="1"/>
</dbReference>
<dbReference type="InterPro" id="IPR003661">
    <property type="entry name" value="HisK_dim/P_dom"/>
</dbReference>
<comment type="subcellular location">
    <subcellularLocation>
        <location evidence="2">Cell membrane</location>
        <topology evidence="2">Multi-pass membrane protein</topology>
    </subcellularLocation>
</comment>
<evidence type="ECO:0000256" key="12">
    <source>
        <dbReference type="ARBA" id="ARBA00023012"/>
    </source>
</evidence>
<dbReference type="EMBL" id="QRTF01000016">
    <property type="protein sequence ID" value="RGQ49367.1"/>
    <property type="molecule type" value="Genomic_DNA"/>
</dbReference>
<keyword evidence="13 14" id="KW-0472">Membrane</keyword>
<dbReference type="Proteomes" id="UP000049828">
    <property type="component" value="Unassembled WGS sequence"/>
</dbReference>
<evidence type="ECO:0000256" key="13">
    <source>
        <dbReference type="ARBA" id="ARBA00023136"/>
    </source>
</evidence>
<dbReference type="InterPro" id="IPR003660">
    <property type="entry name" value="HAMP_dom"/>
</dbReference>
<evidence type="ECO:0000313" key="26">
    <source>
        <dbReference type="Proteomes" id="UP000286271"/>
    </source>
</evidence>
<dbReference type="EMBL" id="CVRS01000066">
    <property type="protein sequence ID" value="CRL36872.1"/>
    <property type="molecule type" value="Genomic_DNA"/>
</dbReference>
<evidence type="ECO:0000313" key="22">
    <source>
        <dbReference type="Proteomes" id="UP000049828"/>
    </source>
</evidence>
<dbReference type="CDD" id="cd00082">
    <property type="entry name" value="HisKA"/>
    <property type="match status" value="1"/>
</dbReference>
<dbReference type="FunFam" id="3.30.565.10:FF:000006">
    <property type="entry name" value="Sensor histidine kinase WalK"/>
    <property type="match status" value="1"/>
</dbReference>
<evidence type="ECO:0000256" key="6">
    <source>
        <dbReference type="ARBA" id="ARBA00022679"/>
    </source>
</evidence>
<dbReference type="OrthoDB" id="335833at2"/>
<dbReference type="PANTHER" id="PTHR45528:SF1">
    <property type="entry name" value="SENSOR HISTIDINE KINASE CPXA"/>
    <property type="match status" value="1"/>
</dbReference>
<dbReference type="SUPFAM" id="SSF55874">
    <property type="entry name" value="ATPase domain of HSP90 chaperone/DNA topoisomerase II/histidine kinase"/>
    <property type="match status" value="1"/>
</dbReference>
<gene>
    <name evidence="18" type="primary">phoR_4</name>
    <name evidence="21" type="ORF">DW707_09030</name>
    <name evidence="20" type="ORF">DW813_01840</name>
    <name evidence="19" type="ORF">DWY96_08735</name>
    <name evidence="18" type="ORF">ERS852444_01930</name>
    <name evidence="17" type="ORF">RIL183_20351</name>
</gene>
<evidence type="ECO:0000256" key="14">
    <source>
        <dbReference type="SAM" id="Phobius"/>
    </source>
</evidence>
<evidence type="ECO:0000259" key="15">
    <source>
        <dbReference type="PROSITE" id="PS50109"/>
    </source>
</evidence>
<dbReference type="STRING" id="360807.ERS852392_02203"/>
<dbReference type="Pfam" id="PF00512">
    <property type="entry name" value="HisKA"/>
    <property type="match status" value="1"/>
</dbReference>
<dbReference type="Pfam" id="PF00672">
    <property type="entry name" value="HAMP"/>
    <property type="match status" value="1"/>
</dbReference>
<accession>A0A0M6WK94</accession>
<keyword evidence="5" id="KW-0597">Phosphoprotein</keyword>
<dbReference type="InterPro" id="IPR050398">
    <property type="entry name" value="HssS/ArlS-like"/>
</dbReference>
<dbReference type="EMBL" id="QSKW01000012">
    <property type="protein sequence ID" value="RHE97549.1"/>
    <property type="molecule type" value="Genomic_DNA"/>
</dbReference>
<evidence type="ECO:0000313" key="20">
    <source>
        <dbReference type="EMBL" id="RHD06632.1"/>
    </source>
</evidence>
<keyword evidence="10" id="KW-0067">ATP-binding</keyword>
<evidence type="ECO:0000256" key="5">
    <source>
        <dbReference type="ARBA" id="ARBA00022553"/>
    </source>
</evidence>
<dbReference type="SUPFAM" id="SSF158472">
    <property type="entry name" value="HAMP domain-like"/>
    <property type="match status" value="1"/>
</dbReference>
<evidence type="ECO:0000256" key="4">
    <source>
        <dbReference type="ARBA" id="ARBA00022475"/>
    </source>
</evidence>
<comment type="catalytic activity">
    <reaction evidence="1">
        <text>ATP + protein L-histidine = ADP + protein N-phospho-L-histidine.</text>
        <dbReference type="EC" id="2.7.13.3"/>
    </reaction>
</comment>
<evidence type="ECO:0000313" key="17">
    <source>
        <dbReference type="EMBL" id="CRL36872.1"/>
    </source>
</evidence>
<evidence type="ECO:0000256" key="1">
    <source>
        <dbReference type="ARBA" id="ARBA00000085"/>
    </source>
</evidence>
<evidence type="ECO:0000259" key="16">
    <source>
        <dbReference type="PROSITE" id="PS50885"/>
    </source>
</evidence>
<dbReference type="AlphaFoldDB" id="A0A0M6WK94"/>
<feature type="domain" description="HAMP" evidence="16">
    <location>
        <begin position="203"/>
        <end position="255"/>
    </location>
</feature>
<evidence type="ECO:0000313" key="21">
    <source>
        <dbReference type="EMBL" id="RHE97549.1"/>
    </source>
</evidence>
<evidence type="ECO:0000256" key="7">
    <source>
        <dbReference type="ARBA" id="ARBA00022692"/>
    </source>
</evidence>
<dbReference type="EMBL" id="CYXX01000013">
    <property type="protein sequence ID" value="CUN11207.1"/>
    <property type="molecule type" value="Genomic_DNA"/>
</dbReference>
<feature type="transmembrane region" description="Helical" evidence="14">
    <location>
        <begin position="6"/>
        <end position="27"/>
    </location>
</feature>
<dbReference type="SMART" id="SM00304">
    <property type="entry name" value="HAMP"/>
    <property type="match status" value="1"/>
</dbReference>
<dbReference type="SMART" id="SM00388">
    <property type="entry name" value="HisKA"/>
    <property type="match status" value="1"/>
</dbReference>
<dbReference type="GO" id="GO:0000155">
    <property type="term" value="F:phosphorelay sensor kinase activity"/>
    <property type="evidence" value="ECO:0007669"/>
    <property type="project" value="InterPro"/>
</dbReference>
<keyword evidence="11 14" id="KW-1133">Transmembrane helix</keyword>
<dbReference type="InterPro" id="IPR003594">
    <property type="entry name" value="HATPase_dom"/>
</dbReference>
<feature type="transmembrane region" description="Helical" evidence="14">
    <location>
        <begin position="178"/>
        <end position="202"/>
    </location>
</feature>
<keyword evidence="6 18" id="KW-0808">Transferase</keyword>
<dbReference type="PROSITE" id="PS50885">
    <property type="entry name" value="HAMP"/>
    <property type="match status" value="1"/>
</dbReference>
<dbReference type="RefSeq" id="WP_007884702.1">
    <property type="nucleotide sequence ID" value="NZ_CAKZTK010000003.1"/>
</dbReference>
<evidence type="ECO:0000256" key="9">
    <source>
        <dbReference type="ARBA" id="ARBA00022777"/>
    </source>
</evidence>
<keyword evidence="4" id="KW-1003">Cell membrane</keyword>
<dbReference type="EMBL" id="QSIQ01000001">
    <property type="protein sequence ID" value="RHD06632.1"/>
    <property type="molecule type" value="Genomic_DNA"/>
</dbReference>
<evidence type="ECO:0000256" key="3">
    <source>
        <dbReference type="ARBA" id="ARBA00012438"/>
    </source>
</evidence>
<dbReference type="PROSITE" id="PS50109">
    <property type="entry name" value="HIS_KIN"/>
    <property type="match status" value="1"/>
</dbReference>
<dbReference type="SMART" id="SM00387">
    <property type="entry name" value="HATPase_c"/>
    <property type="match status" value="1"/>
</dbReference>
<feature type="domain" description="Histidine kinase" evidence="15">
    <location>
        <begin position="270"/>
        <end position="490"/>
    </location>
</feature>
<name>A0A0M6WK94_9FIRM</name>
<keyword evidence="12" id="KW-0902">Two-component regulatory system</keyword>
<evidence type="ECO:0000313" key="19">
    <source>
        <dbReference type="EMBL" id="RGQ49367.1"/>
    </source>
</evidence>
<dbReference type="Gene3D" id="3.30.565.10">
    <property type="entry name" value="Histidine kinase-like ATPase, C-terminal domain"/>
    <property type="match status" value="1"/>
</dbReference>
<reference evidence="24 25" key="3">
    <citation type="submission" date="2018-08" db="EMBL/GenBank/DDBJ databases">
        <title>A genome reference for cultivated species of the human gut microbiota.</title>
        <authorList>
            <person name="Zou Y."/>
            <person name="Xue W."/>
            <person name="Luo G."/>
        </authorList>
    </citation>
    <scope>NUCLEOTIDE SEQUENCE [LARGE SCALE GENOMIC DNA]</scope>
    <source>
        <strain evidence="19 25">AF28-15</strain>
        <strain evidence="21 26">AM27-11</strain>
        <strain evidence="20 24">AM32-8LB</strain>
    </source>
</reference>
<evidence type="ECO:0000256" key="2">
    <source>
        <dbReference type="ARBA" id="ARBA00004651"/>
    </source>
</evidence>
<dbReference type="Proteomes" id="UP000286271">
    <property type="component" value="Unassembled WGS sequence"/>
</dbReference>
<dbReference type="GO" id="GO:0005524">
    <property type="term" value="F:ATP binding"/>
    <property type="evidence" value="ECO:0007669"/>
    <property type="project" value="UniProtKB-KW"/>
</dbReference>
<keyword evidence="8" id="KW-0547">Nucleotide-binding</keyword>
<dbReference type="InterPro" id="IPR036890">
    <property type="entry name" value="HATPase_C_sf"/>
</dbReference>
<dbReference type="InterPro" id="IPR036097">
    <property type="entry name" value="HisK_dim/P_sf"/>
</dbReference>
<dbReference type="Gene3D" id="6.10.340.10">
    <property type="match status" value="1"/>
</dbReference>
<reference evidence="17" key="2">
    <citation type="submission" date="2015-05" db="EMBL/GenBank/DDBJ databases">
        <authorList>
            <person name="Wang D.B."/>
            <person name="Wang M."/>
        </authorList>
    </citation>
    <scope>NUCLEOTIDE SEQUENCE [LARGE SCALE GENOMIC DNA]</scope>
    <source>
        <strain evidence="17">L1-83</strain>
    </source>
</reference>
<proteinExistence type="predicted"/>
<evidence type="ECO:0000313" key="24">
    <source>
        <dbReference type="Proteomes" id="UP000266391"/>
    </source>
</evidence>
<evidence type="ECO:0000256" key="10">
    <source>
        <dbReference type="ARBA" id="ARBA00022840"/>
    </source>
</evidence>
<dbReference type="Proteomes" id="UP000095453">
    <property type="component" value="Unassembled WGS sequence"/>
</dbReference>
<protein>
    <recommendedName>
        <fullName evidence="3">histidine kinase</fullName>
        <ecNumber evidence="3">2.7.13.3</ecNumber>
    </recommendedName>
</protein>
<evidence type="ECO:0000313" key="23">
    <source>
        <dbReference type="Proteomes" id="UP000095453"/>
    </source>
</evidence>
<dbReference type="PANTHER" id="PTHR45528">
    <property type="entry name" value="SENSOR HISTIDINE KINASE CPXA"/>
    <property type="match status" value="1"/>
</dbReference>
<evidence type="ECO:0000313" key="25">
    <source>
        <dbReference type="Proteomes" id="UP000283738"/>
    </source>
</evidence>
<dbReference type="CDD" id="cd06225">
    <property type="entry name" value="HAMP"/>
    <property type="match status" value="1"/>
</dbReference>
<dbReference type="InterPro" id="IPR004358">
    <property type="entry name" value="Sig_transdc_His_kin-like_C"/>
</dbReference>
<keyword evidence="7 14" id="KW-0812">Transmembrane</keyword>
<dbReference type="Gene3D" id="1.10.287.130">
    <property type="match status" value="1"/>
</dbReference>